<organism evidence="10 11">
    <name type="scientific">Alloyangia pacifica</name>
    <dbReference type="NCBI Taxonomy" id="311180"/>
    <lineage>
        <taxon>Bacteria</taxon>
        <taxon>Pseudomonadati</taxon>
        <taxon>Pseudomonadota</taxon>
        <taxon>Alphaproteobacteria</taxon>
        <taxon>Rhodobacterales</taxon>
        <taxon>Roseobacteraceae</taxon>
        <taxon>Alloyangia</taxon>
    </lineage>
</organism>
<reference evidence="11" key="1">
    <citation type="submission" date="2016-10" db="EMBL/GenBank/DDBJ databases">
        <authorList>
            <person name="Varghese N."/>
            <person name="Submissions S."/>
        </authorList>
    </citation>
    <scope>NUCLEOTIDE SEQUENCE [LARGE SCALE GENOMIC DNA]</scope>
    <source>
        <strain evidence="11">DSM 26894</strain>
    </source>
</reference>
<dbReference type="InterPro" id="IPR000891">
    <property type="entry name" value="PYR_CT"/>
</dbReference>
<dbReference type="RefSeq" id="WP_092419791.1">
    <property type="nucleotide sequence ID" value="NZ_FNCL01000001.1"/>
</dbReference>
<dbReference type="Gene3D" id="3.20.20.70">
    <property type="entry name" value="Aldolase class I"/>
    <property type="match status" value="1"/>
</dbReference>
<evidence type="ECO:0000256" key="8">
    <source>
        <dbReference type="RuleBase" id="RU367143"/>
    </source>
</evidence>
<dbReference type="CDD" id="cd07939">
    <property type="entry name" value="DRE_TIM_NifV"/>
    <property type="match status" value="1"/>
</dbReference>
<dbReference type="InterPro" id="IPR013785">
    <property type="entry name" value="Aldolase_TIM"/>
</dbReference>
<keyword evidence="8" id="KW-0535">Nitrogen fixation</keyword>
<name>A0A1I6QUC5_9RHOB</name>
<evidence type="ECO:0000256" key="5">
    <source>
        <dbReference type="ARBA" id="ARBA00022679"/>
    </source>
</evidence>
<dbReference type="PANTHER" id="PTHR42880:SF1">
    <property type="entry name" value="ISOPROPYLMALATE_HOMOCITRATE_CITRAMALATE SYNTHASE FAMILY PROTEIN"/>
    <property type="match status" value="1"/>
</dbReference>
<accession>A0A1I6QUC5</accession>
<keyword evidence="11" id="KW-1185">Reference proteome</keyword>
<dbReference type="EMBL" id="FOZW01000002">
    <property type="protein sequence ID" value="SFS55962.1"/>
    <property type="molecule type" value="Genomic_DNA"/>
</dbReference>
<evidence type="ECO:0000313" key="10">
    <source>
        <dbReference type="EMBL" id="SFS55962.1"/>
    </source>
</evidence>
<dbReference type="OrthoDB" id="9803573at2"/>
<dbReference type="Pfam" id="PF00682">
    <property type="entry name" value="HMGL-like"/>
    <property type="match status" value="1"/>
</dbReference>
<evidence type="ECO:0000259" key="9">
    <source>
        <dbReference type="PROSITE" id="PS50991"/>
    </source>
</evidence>
<evidence type="ECO:0000256" key="3">
    <source>
        <dbReference type="ARBA" id="ARBA00012974"/>
    </source>
</evidence>
<sequence length="400" mass="42349">MFAPTHPDAFPPHTAASRVALCDTTLRDGEQTAGVAFSLPEKKAIARALDRAGVAEIEVGIAAMGFDEVAEIREVMAELTQAVPVVWCRLRMHDLDMAGKTGARRIHFAVPTSDRQLQGKLKADRDWALRETAALVFCAVDRGFEVSVGAEDASRADPDFLVRLAEVAAAAGAMRFRIADTLGILDPMATYRLVAELGSRTDLPLEIHAHNDFGMATANTMMAAFAGARHLSVTVNGLGERAGNAALEEVGAALEAGGIATGLDLRALPALSQIVATASGRALHVSKPITGAMVFAHEAGIHVDAILKQADTYEDPRCAPARFGRERQFVIGKHSGTAGLRVALAAAGLPATEEIALRLKPLLREHAVRAKRPATGDDLAEMISRLARPILVSCREGGLA</sequence>
<dbReference type="InterPro" id="IPR013477">
    <property type="entry name" value="NifV/FrbC"/>
</dbReference>
<dbReference type="GO" id="GO:0019752">
    <property type="term" value="P:carboxylic acid metabolic process"/>
    <property type="evidence" value="ECO:0007669"/>
    <property type="project" value="UniProtKB-UniRule"/>
</dbReference>
<dbReference type="STRING" id="311180.SAMN04488050_102339"/>
<evidence type="ECO:0000256" key="7">
    <source>
        <dbReference type="RuleBase" id="RU003523"/>
    </source>
</evidence>
<dbReference type="Gene3D" id="1.10.238.260">
    <property type="match status" value="1"/>
</dbReference>
<evidence type="ECO:0000256" key="4">
    <source>
        <dbReference type="ARBA" id="ARBA00020735"/>
    </source>
</evidence>
<evidence type="ECO:0000313" key="11">
    <source>
        <dbReference type="Proteomes" id="UP000199392"/>
    </source>
</evidence>
<dbReference type="InterPro" id="IPR054691">
    <property type="entry name" value="LeuA/HCS_post-cat"/>
</dbReference>
<dbReference type="InterPro" id="IPR002034">
    <property type="entry name" value="AIPM/Hcit_synth_CS"/>
</dbReference>
<gene>
    <name evidence="10" type="ORF">SAMN04488050_102339</name>
</gene>
<evidence type="ECO:0000256" key="1">
    <source>
        <dbReference type="ARBA" id="ARBA00003050"/>
    </source>
</evidence>
<dbReference type="NCBIfam" id="TIGR02660">
    <property type="entry name" value="nifV_homocitr"/>
    <property type="match status" value="1"/>
</dbReference>
<dbReference type="GO" id="GO:0009399">
    <property type="term" value="P:nitrogen fixation"/>
    <property type="evidence" value="ECO:0007669"/>
    <property type="project" value="UniProtKB-UniRule"/>
</dbReference>
<dbReference type="PANTHER" id="PTHR42880">
    <property type="entry name" value="HOMOCITRATE SYNTHASE"/>
    <property type="match status" value="1"/>
</dbReference>
<proteinExistence type="inferred from homology"/>
<feature type="domain" description="Pyruvate carboxyltransferase" evidence="9">
    <location>
        <begin position="19"/>
        <end position="269"/>
    </location>
</feature>
<dbReference type="Proteomes" id="UP000199392">
    <property type="component" value="Unassembled WGS sequence"/>
</dbReference>
<keyword evidence="5 7" id="KW-0808">Transferase</keyword>
<comment type="similarity">
    <text evidence="2 7">Belongs to the alpha-IPM synthase/homocitrate synthase family.</text>
</comment>
<protein>
    <recommendedName>
        <fullName evidence="4 8">Homocitrate synthase</fullName>
        <ecNumber evidence="3 8">2.3.3.14</ecNumber>
    </recommendedName>
</protein>
<dbReference type="PROSITE" id="PS00816">
    <property type="entry name" value="AIPM_HOMOCIT_SYNTH_2"/>
    <property type="match status" value="1"/>
</dbReference>
<evidence type="ECO:0000256" key="6">
    <source>
        <dbReference type="ARBA" id="ARBA00048019"/>
    </source>
</evidence>
<dbReference type="GO" id="GO:0004410">
    <property type="term" value="F:homocitrate synthase activity"/>
    <property type="evidence" value="ECO:0007669"/>
    <property type="project" value="UniProtKB-UniRule"/>
</dbReference>
<dbReference type="PROSITE" id="PS50991">
    <property type="entry name" value="PYR_CT"/>
    <property type="match status" value="1"/>
</dbReference>
<dbReference type="EC" id="2.3.3.14" evidence="3 8"/>
<dbReference type="Pfam" id="PF22617">
    <property type="entry name" value="HCS_D2"/>
    <property type="match status" value="1"/>
</dbReference>
<dbReference type="AlphaFoldDB" id="A0A1I6QUC5"/>
<dbReference type="SUPFAM" id="SSF51569">
    <property type="entry name" value="Aldolase"/>
    <property type="match status" value="1"/>
</dbReference>
<dbReference type="PROSITE" id="PS00815">
    <property type="entry name" value="AIPM_HOMOCIT_SYNTH_1"/>
    <property type="match status" value="1"/>
</dbReference>
<comment type="catalytic activity">
    <reaction evidence="6 8">
        <text>acetyl-CoA + 2-oxoglutarate + H2O = (2R)-homocitrate + CoA + H(+)</text>
        <dbReference type="Rhea" id="RHEA:12929"/>
        <dbReference type="ChEBI" id="CHEBI:15377"/>
        <dbReference type="ChEBI" id="CHEBI:15378"/>
        <dbReference type="ChEBI" id="CHEBI:16810"/>
        <dbReference type="ChEBI" id="CHEBI:57287"/>
        <dbReference type="ChEBI" id="CHEBI:57288"/>
        <dbReference type="ChEBI" id="CHEBI:58884"/>
        <dbReference type="EC" id="2.3.3.14"/>
    </reaction>
</comment>
<evidence type="ECO:0000256" key="2">
    <source>
        <dbReference type="ARBA" id="ARBA00006154"/>
    </source>
</evidence>
<comment type="function">
    <text evidence="1 8">This protein is a Fe-Mo-cofactor biosynthetic component.</text>
</comment>